<evidence type="ECO:0000313" key="2">
    <source>
        <dbReference type="EMBL" id="CAK9064918.1"/>
    </source>
</evidence>
<evidence type="ECO:0000313" key="3">
    <source>
        <dbReference type="Proteomes" id="UP001642464"/>
    </source>
</evidence>
<sequence length="560" mass="62431">MFVSIFLAHVAALVPRVGGFDLPIDCSENALLQPSSLESEYDYDGAAWVYPAHAERQLFLEALAGEILTDPFLRGAFGTEVDKFIAIAGSFTFLTLLLAISPKEIDLVDVNQGQLDVLKVMITLIKMSHSRAGFLSLVFGRNAKHVDQELLRKTPLVTLDRREELAMYPEKAAKAEDFLQAPVDMALIYSTFATLMEEGAQVACTYGVLLQKWFAEPTALTTHERICDHIGVFGGPVIRPNEPLFHCSFQLGEGWLRSDATFNRVRDALDTKIRYLKKDLIKDLPDIVNPAHRTVVYLSNILSLGVGHVKLANLSFESVYLGTFSSGGYVRPFCFDLRCGEVRFGDSDELTRKYVKHLAALFAVLRSVQHFPRLIEITHVVPYGFQEFETGSVEAVLLGKYVQLDVPKLHRLNVGLEEFEQISLLRPPELVEASCLLHNLVGSGVSLDNFLSVLAHALSSCERTIVLEHNRESLDFREEPSRSGWFTPRGLLELLQQSSIDLGLGQGTPGHLECAPGMKDGCRNMVIAFDKLHDFVEAPEDMHQRTLLKLVETFQAVQSV</sequence>
<comment type="caution">
    <text evidence="2">The sequence shown here is derived from an EMBL/GenBank/DDBJ whole genome shotgun (WGS) entry which is preliminary data.</text>
</comment>
<evidence type="ECO:0000256" key="1">
    <source>
        <dbReference type="SAM" id="SignalP"/>
    </source>
</evidence>
<feature type="chain" id="PRO_5047121077" evidence="1">
    <location>
        <begin position="20"/>
        <end position="560"/>
    </location>
</feature>
<reference evidence="2 3" key="1">
    <citation type="submission" date="2024-02" db="EMBL/GenBank/DDBJ databases">
        <authorList>
            <person name="Chen Y."/>
            <person name="Shah S."/>
            <person name="Dougan E. K."/>
            <person name="Thang M."/>
            <person name="Chan C."/>
        </authorList>
    </citation>
    <scope>NUCLEOTIDE SEQUENCE [LARGE SCALE GENOMIC DNA]</scope>
</reference>
<dbReference type="EMBL" id="CAXAMM010029557">
    <property type="protein sequence ID" value="CAK9064918.1"/>
    <property type="molecule type" value="Genomic_DNA"/>
</dbReference>
<organism evidence="2 3">
    <name type="scientific">Durusdinium trenchii</name>
    <dbReference type="NCBI Taxonomy" id="1381693"/>
    <lineage>
        <taxon>Eukaryota</taxon>
        <taxon>Sar</taxon>
        <taxon>Alveolata</taxon>
        <taxon>Dinophyceae</taxon>
        <taxon>Suessiales</taxon>
        <taxon>Symbiodiniaceae</taxon>
        <taxon>Durusdinium</taxon>
    </lineage>
</organism>
<protein>
    <submittedName>
        <fullName evidence="2">Uncharacterized protein</fullName>
    </submittedName>
</protein>
<feature type="signal peptide" evidence="1">
    <location>
        <begin position="1"/>
        <end position="19"/>
    </location>
</feature>
<accession>A0ABP0NMA8</accession>
<dbReference type="Proteomes" id="UP001642464">
    <property type="component" value="Unassembled WGS sequence"/>
</dbReference>
<name>A0ABP0NMA8_9DINO</name>
<keyword evidence="1" id="KW-0732">Signal</keyword>
<gene>
    <name evidence="2" type="ORF">SCF082_LOCUS33342</name>
</gene>
<proteinExistence type="predicted"/>
<keyword evidence="3" id="KW-1185">Reference proteome</keyword>